<name>A0ABU1NRC7_9BACL</name>
<gene>
    <name evidence="1" type="ORF">J2736_001213</name>
</gene>
<protein>
    <submittedName>
        <fullName evidence="1">Uncharacterized protein</fullName>
    </submittedName>
</protein>
<organism evidence="1 2">
    <name type="scientific">Paenibacillus qinlingensis</name>
    <dbReference type="NCBI Taxonomy" id="1837343"/>
    <lineage>
        <taxon>Bacteria</taxon>
        <taxon>Bacillati</taxon>
        <taxon>Bacillota</taxon>
        <taxon>Bacilli</taxon>
        <taxon>Bacillales</taxon>
        <taxon>Paenibacillaceae</taxon>
        <taxon>Paenibacillus</taxon>
    </lineage>
</organism>
<dbReference type="Proteomes" id="UP001267290">
    <property type="component" value="Unassembled WGS sequence"/>
</dbReference>
<dbReference type="EMBL" id="JAVDSB010000001">
    <property type="protein sequence ID" value="MDR6550030.1"/>
    <property type="molecule type" value="Genomic_DNA"/>
</dbReference>
<proteinExistence type="predicted"/>
<accession>A0ABU1NRC7</accession>
<evidence type="ECO:0000313" key="2">
    <source>
        <dbReference type="Proteomes" id="UP001267290"/>
    </source>
</evidence>
<comment type="caution">
    <text evidence="1">The sequence shown here is derived from an EMBL/GenBank/DDBJ whole genome shotgun (WGS) entry which is preliminary data.</text>
</comment>
<keyword evidence="2" id="KW-1185">Reference proteome</keyword>
<sequence length="43" mass="4987">MVITWILIVCLTSLLTWMAMEHDTELEKQAICRAIDKVVRGRV</sequence>
<evidence type="ECO:0000313" key="1">
    <source>
        <dbReference type="EMBL" id="MDR6550030.1"/>
    </source>
</evidence>
<reference evidence="1 2" key="1">
    <citation type="submission" date="2023-07" db="EMBL/GenBank/DDBJ databases">
        <title>Sorghum-associated microbial communities from plants grown in Nebraska, USA.</title>
        <authorList>
            <person name="Schachtman D."/>
        </authorList>
    </citation>
    <scope>NUCLEOTIDE SEQUENCE [LARGE SCALE GENOMIC DNA]</scope>
    <source>
        <strain evidence="1 2">CC258</strain>
    </source>
</reference>